<keyword evidence="7" id="KW-1185">Reference proteome</keyword>
<evidence type="ECO:0000256" key="5">
    <source>
        <dbReference type="SAM" id="Phobius"/>
    </source>
</evidence>
<keyword evidence="3 5" id="KW-1133">Transmembrane helix</keyword>
<evidence type="ECO:0000256" key="4">
    <source>
        <dbReference type="ARBA" id="ARBA00023136"/>
    </source>
</evidence>
<feature type="transmembrane region" description="Helical" evidence="5">
    <location>
        <begin position="160"/>
        <end position="190"/>
    </location>
</feature>
<organism evidence="6 7">
    <name type="scientific">Caldimonas brevitalea</name>
    <dbReference type="NCBI Taxonomy" id="413882"/>
    <lineage>
        <taxon>Bacteria</taxon>
        <taxon>Pseudomonadati</taxon>
        <taxon>Pseudomonadota</taxon>
        <taxon>Betaproteobacteria</taxon>
        <taxon>Burkholderiales</taxon>
        <taxon>Sphaerotilaceae</taxon>
        <taxon>Caldimonas</taxon>
    </lineage>
</organism>
<keyword evidence="4 5" id="KW-0472">Membrane</keyword>
<dbReference type="Gene3D" id="1.20.120.1630">
    <property type="match status" value="1"/>
</dbReference>
<evidence type="ECO:0000313" key="6">
    <source>
        <dbReference type="EMBL" id="AKJ28903.1"/>
    </source>
</evidence>
<dbReference type="Pfam" id="PF04140">
    <property type="entry name" value="ICMT"/>
    <property type="match status" value="1"/>
</dbReference>
<comment type="subcellular location">
    <subcellularLocation>
        <location evidence="1">Membrane</location>
        <topology evidence="1">Multi-pass membrane protein</topology>
    </subcellularLocation>
</comment>
<dbReference type="GO" id="GO:0016020">
    <property type="term" value="C:membrane"/>
    <property type="evidence" value="ECO:0007669"/>
    <property type="project" value="UniProtKB-SubCell"/>
</dbReference>
<evidence type="ECO:0000256" key="1">
    <source>
        <dbReference type="ARBA" id="ARBA00004141"/>
    </source>
</evidence>
<dbReference type="GO" id="GO:0004671">
    <property type="term" value="F:protein C-terminal S-isoprenylcysteine carboxyl O-methyltransferase activity"/>
    <property type="evidence" value="ECO:0007669"/>
    <property type="project" value="InterPro"/>
</dbReference>
<gene>
    <name evidence="6" type="ORF">AAW51_2212</name>
</gene>
<dbReference type="EMBL" id="CP011371">
    <property type="protein sequence ID" value="AKJ28903.1"/>
    <property type="molecule type" value="Genomic_DNA"/>
</dbReference>
<dbReference type="InterPro" id="IPR054851">
    <property type="entry name" value="Isoprenylcys_mtase"/>
</dbReference>
<sequence length="223" mass="25936">MYGARLRLWLPILLFAFVLGVYVWRRGEAVRWYEISWALASLAQLAIRWPHVEANRANRVARSRVGRGEQWLMFLVFLTLLGLPMLFLATPWFGRFDYRLPSAWLPVLGSLLMAASLWLFYLSHAHLGRQWSPSLEVHAEHQLVTSGVYRRVRHPMYASIWLFALAQPLLIHNWVAGALAVPGFGLLYFLRVPREEALMLETFGEAYRAYLQRTGRVWPKRTS</sequence>
<proteinExistence type="predicted"/>
<evidence type="ECO:0000256" key="3">
    <source>
        <dbReference type="ARBA" id="ARBA00022989"/>
    </source>
</evidence>
<dbReference type="InterPro" id="IPR007269">
    <property type="entry name" value="ICMT_MeTrfase"/>
</dbReference>
<dbReference type="PANTHER" id="PTHR12714">
    <property type="entry name" value="PROTEIN-S ISOPRENYLCYSTEINE O-METHYLTRANSFERASE"/>
    <property type="match status" value="1"/>
</dbReference>
<dbReference type="AlphaFoldDB" id="A0A0G3BLN1"/>
<feature type="transmembrane region" description="Helical" evidence="5">
    <location>
        <begin position="104"/>
        <end position="122"/>
    </location>
</feature>
<accession>A0A0G3BLN1</accession>
<dbReference type="KEGG" id="pbh:AAW51_2212"/>
<name>A0A0G3BLN1_9BURK</name>
<feature type="transmembrane region" description="Helical" evidence="5">
    <location>
        <begin position="7"/>
        <end position="24"/>
    </location>
</feature>
<dbReference type="GO" id="GO:0032259">
    <property type="term" value="P:methylation"/>
    <property type="evidence" value="ECO:0007669"/>
    <property type="project" value="UniProtKB-KW"/>
</dbReference>
<keyword evidence="6" id="KW-0489">Methyltransferase</keyword>
<evidence type="ECO:0000313" key="7">
    <source>
        <dbReference type="Proteomes" id="UP000035352"/>
    </source>
</evidence>
<protein>
    <submittedName>
        <fullName evidence="6">Farnesyl cysteine carboxyl-methyltransferase</fullName>
    </submittedName>
</protein>
<dbReference type="NCBIfam" id="NF040696">
    <property type="entry name" value="isopcys_mtase"/>
    <property type="match status" value="1"/>
</dbReference>
<keyword evidence="6" id="KW-0808">Transferase</keyword>
<evidence type="ECO:0000256" key="2">
    <source>
        <dbReference type="ARBA" id="ARBA00022692"/>
    </source>
</evidence>
<feature type="transmembrane region" description="Helical" evidence="5">
    <location>
        <begin position="71"/>
        <end position="92"/>
    </location>
</feature>
<dbReference type="PANTHER" id="PTHR12714:SF9">
    <property type="entry name" value="PROTEIN-S-ISOPRENYLCYSTEINE O-METHYLTRANSFERASE"/>
    <property type="match status" value="1"/>
</dbReference>
<keyword evidence="2 5" id="KW-0812">Transmembrane</keyword>
<reference evidence="6 7" key="1">
    <citation type="submission" date="2015-05" db="EMBL/GenBank/DDBJ databases">
        <authorList>
            <person name="Tang B."/>
            <person name="Yu Y."/>
        </authorList>
    </citation>
    <scope>NUCLEOTIDE SEQUENCE [LARGE SCALE GENOMIC DNA]</scope>
    <source>
        <strain evidence="6 7">DSM 7029</strain>
    </source>
</reference>
<dbReference type="STRING" id="413882.AAW51_2212"/>
<dbReference type="Proteomes" id="UP000035352">
    <property type="component" value="Chromosome"/>
</dbReference>